<comment type="cofactor">
    <cofactor evidence="8">
        <name>Mg(2+)</name>
        <dbReference type="ChEBI" id="CHEBI:18420"/>
    </cofactor>
</comment>
<dbReference type="GO" id="GO:0005525">
    <property type="term" value="F:GTP binding"/>
    <property type="evidence" value="ECO:0007669"/>
    <property type="project" value="UniProtKB-UniRule"/>
</dbReference>
<feature type="binding site" evidence="7">
    <location>
        <begin position="248"/>
        <end position="251"/>
    </location>
    <ligand>
        <name>GTP</name>
        <dbReference type="ChEBI" id="CHEBI:37565"/>
    </ligand>
</feature>
<evidence type="ECO:0000313" key="11">
    <source>
        <dbReference type="EMBL" id="RHM08211.1"/>
    </source>
</evidence>
<dbReference type="GO" id="GO:0046872">
    <property type="term" value="F:metal ion binding"/>
    <property type="evidence" value="ECO:0007669"/>
    <property type="project" value="UniProtKB-KW"/>
</dbReference>
<dbReference type="GO" id="GO:0003924">
    <property type="term" value="F:GTPase activity"/>
    <property type="evidence" value="ECO:0007669"/>
    <property type="project" value="UniProtKB-UniRule"/>
</dbReference>
<dbReference type="OrthoDB" id="9812272at2"/>
<feature type="binding site" evidence="8">
    <location>
        <position position="202"/>
    </location>
    <ligand>
        <name>Mg(2+)</name>
        <dbReference type="ChEBI" id="CHEBI:18420"/>
    </ligand>
</feature>
<dbReference type="PIRSF" id="PIRSF006809">
    <property type="entry name" value="GTP-binding_hflX_prd"/>
    <property type="match status" value="1"/>
</dbReference>
<dbReference type="FunFam" id="3.40.50.11060:FF:000001">
    <property type="entry name" value="GTPase HflX"/>
    <property type="match status" value="1"/>
</dbReference>
<keyword evidence="3 6" id="KW-0547">Nucleotide-binding</keyword>
<sequence>MEQVAVVFGAQTLHEEGIQEFKELVAACDMEIVQEFRQVLRQIHGNTWIGKGKCAEIHTFLQAHALDAVLFFNDLSPLQIRNLEAYWNINVMDRSDLILEIFARRAKSKAARLQIENAQLKRQRSRLIGSKKHLGRQSASGQNKGLGEKQLELDRRRIASRIVSTTRELKQLEKTRMTQRNARLQSRLPLVSLIGYTNAGKSTIMNALLQYSNSSKEKYVYEKDMLFATLDTSLRRIDLGHQSFLLSDTVGFVRDLPHELIEAFHSTLEEACYADLLIEVIDTSYADYEQQMKVTSDTLQALHIGNLPILHVFNKCDQTDIPYPSMHGEHLFISAKNKECIEELINQIRLRLFPPTTMVKLCIPYEKSNLYGRLLTQAQILQRDDFEDGIHLEVALPNDLLETYKAYMH</sequence>
<dbReference type="NCBIfam" id="TIGR03156">
    <property type="entry name" value="GTP_HflX"/>
    <property type="match status" value="1"/>
</dbReference>
<dbReference type="Pfam" id="PF16360">
    <property type="entry name" value="GTP-bdg_M"/>
    <property type="match status" value="1"/>
</dbReference>
<gene>
    <name evidence="6 11" type="primary">hflX</name>
    <name evidence="11" type="ORF">DWZ83_08635</name>
</gene>
<keyword evidence="5 6" id="KW-0342">GTP-binding</keyword>
<dbReference type="PANTHER" id="PTHR10229:SF4">
    <property type="entry name" value="GTPASE HFLX"/>
    <property type="match status" value="1"/>
</dbReference>
<dbReference type="HAMAP" id="MF_00900">
    <property type="entry name" value="GTPase_HflX"/>
    <property type="match status" value="1"/>
</dbReference>
<dbReference type="SUPFAM" id="SSF52540">
    <property type="entry name" value="P-loop containing nucleoside triphosphate hydrolases"/>
    <property type="match status" value="1"/>
</dbReference>
<dbReference type="InterPro" id="IPR030394">
    <property type="entry name" value="G_HFLX_dom"/>
</dbReference>
<comment type="similarity">
    <text evidence="6">Belongs to the TRAFAC class OBG-HflX-like GTPase superfamily. HflX GTPase family.</text>
</comment>
<dbReference type="InterPro" id="IPR016496">
    <property type="entry name" value="GTPase_HflX"/>
</dbReference>
<feature type="binding site" evidence="8">
    <location>
        <position position="229"/>
    </location>
    <ligand>
        <name>Mg(2+)</name>
        <dbReference type="ChEBI" id="CHEBI:18420"/>
    </ligand>
</feature>
<evidence type="ECO:0000256" key="1">
    <source>
        <dbReference type="ARBA" id="ARBA00022490"/>
    </source>
</evidence>
<dbReference type="Pfam" id="PF13167">
    <property type="entry name" value="GTP-bdg_N"/>
    <property type="match status" value="1"/>
</dbReference>
<dbReference type="Gene3D" id="3.40.50.300">
    <property type="entry name" value="P-loop containing nucleotide triphosphate hydrolases"/>
    <property type="match status" value="1"/>
</dbReference>
<dbReference type="InterPro" id="IPR025121">
    <property type="entry name" value="GTPase_HflX_N"/>
</dbReference>
<dbReference type="Gene3D" id="3.40.50.11060">
    <property type="entry name" value="GTPase HflX, N-terminal domain"/>
    <property type="match status" value="1"/>
</dbReference>
<comment type="subunit">
    <text evidence="6">Monomer. Associates with the 50S ribosomal subunit.</text>
</comment>
<dbReference type="CDD" id="cd01878">
    <property type="entry name" value="HflX"/>
    <property type="match status" value="1"/>
</dbReference>
<feature type="domain" description="Hflx-type G" evidence="10">
    <location>
        <begin position="189"/>
        <end position="356"/>
    </location>
</feature>
<keyword evidence="4 8" id="KW-0460">Magnesium</keyword>
<evidence type="ECO:0000256" key="8">
    <source>
        <dbReference type="PIRSR" id="PIRSR006809-2"/>
    </source>
</evidence>
<dbReference type="InterPro" id="IPR027417">
    <property type="entry name" value="P-loop_NTPase"/>
</dbReference>
<comment type="caution">
    <text evidence="11">The sequence shown here is derived from an EMBL/GenBank/DDBJ whole genome shotgun (WGS) entry which is preliminary data.</text>
</comment>
<evidence type="ECO:0000256" key="3">
    <source>
        <dbReference type="ARBA" id="ARBA00022741"/>
    </source>
</evidence>
<feature type="binding site" evidence="7">
    <location>
        <begin position="334"/>
        <end position="336"/>
    </location>
    <ligand>
        <name>GTP</name>
        <dbReference type="ChEBI" id="CHEBI:37565"/>
    </ligand>
</feature>
<comment type="function">
    <text evidence="6">GTPase that associates with the 50S ribosomal subunit and may have a role during protein synthesis or ribosome biogenesis.</text>
</comment>
<proteinExistence type="inferred from homology"/>
<dbReference type="PANTHER" id="PTHR10229">
    <property type="entry name" value="GTP-BINDING PROTEIN HFLX"/>
    <property type="match status" value="1"/>
</dbReference>
<reference evidence="11 12" key="1">
    <citation type="submission" date="2018-08" db="EMBL/GenBank/DDBJ databases">
        <title>A genome reference for cultivated species of the human gut microbiota.</title>
        <authorList>
            <person name="Zou Y."/>
            <person name="Xue W."/>
            <person name="Luo G."/>
        </authorList>
    </citation>
    <scope>NUCLEOTIDE SEQUENCE [LARGE SCALE GENOMIC DNA]</scope>
    <source>
        <strain evidence="11 12">AF35-6BH</strain>
    </source>
</reference>
<dbReference type="Proteomes" id="UP000284868">
    <property type="component" value="Unassembled WGS sequence"/>
</dbReference>
<accession>A0A415P681</accession>
<dbReference type="EMBL" id="QRPK01000055">
    <property type="protein sequence ID" value="RHM08211.1"/>
    <property type="molecule type" value="Genomic_DNA"/>
</dbReference>
<evidence type="ECO:0000313" key="12">
    <source>
        <dbReference type="Proteomes" id="UP000284868"/>
    </source>
</evidence>
<protein>
    <recommendedName>
        <fullName evidence="6">GTPase HflX</fullName>
    </recommendedName>
    <alternativeName>
        <fullName evidence="6">GTP-binding protein HflX</fullName>
    </alternativeName>
</protein>
<evidence type="ECO:0000256" key="6">
    <source>
        <dbReference type="HAMAP-Rule" id="MF_00900"/>
    </source>
</evidence>
<evidence type="ECO:0000256" key="5">
    <source>
        <dbReference type="ARBA" id="ARBA00023134"/>
    </source>
</evidence>
<name>A0A415P681_9FIRM</name>
<dbReference type="AlphaFoldDB" id="A0A415P681"/>
<dbReference type="GO" id="GO:0043022">
    <property type="term" value="F:ribosome binding"/>
    <property type="evidence" value="ECO:0007669"/>
    <property type="project" value="TreeGrafter"/>
</dbReference>
<feature type="binding site" evidence="7">
    <location>
        <begin position="314"/>
        <end position="317"/>
    </location>
    <ligand>
        <name>GTP</name>
        <dbReference type="ChEBI" id="CHEBI:37565"/>
    </ligand>
</feature>
<evidence type="ECO:0000256" key="9">
    <source>
        <dbReference type="SAM" id="Coils"/>
    </source>
</evidence>
<dbReference type="InterPro" id="IPR042108">
    <property type="entry name" value="GTPase_HflX_N_sf"/>
</dbReference>
<feature type="binding site" evidence="7">
    <location>
        <begin position="227"/>
        <end position="231"/>
    </location>
    <ligand>
        <name>GTP</name>
        <dbReference type="ChEBI" id="CHEBI:37565"/>
    </ligand>
</feature>
<dbReference type="Gene3D" id="6.10.250.2860">
    <property type="match status" value="1"/>
</dbReference>
<feature type="binding site" evidence="7">
    <location>
        <begin position="195"/>
        <end position="202"/>
    </location>
    <ligand>
        <name>GTP</name>
        <dbReference type="ChEBI" id="CHEBI:37565"/>
    </ligand>
</feature>
<keyword evidence="2 8" id="KW-0479">Metal-binding</keyword>
<dbReference type="Pfam" id="PF01926">
    <property type="entry name" value="MMR_HSR1"/>
    <property type="match status" value="1"/>
</dbReference>
<organism evidence="11 12">
    <name type="scientific">Amedibacillus dolichus</name>
    <dbReference type="NCBI Taxonomy" id="31971"/>
    <lineage>
        <taxon>Bacteria</taxon>
        <taxon>Bacillati</taxon>
        <taxon>Bacillota</taxon>
        <taxon>Erysipelotrichia</taxon>
        <taxon>Erysipelotrichales</taxon>
        <taxon>Erysipelotrichaceae</taxon>
        <taxon>Amedibacillus</taxon>
    </lineage>
</organism>
<dbReference type="InterPro" id="IPR032305">
    <property type="entry name" value="GTP-bd_M"/>
</dbReference>
<keyword evidence="12" id="KW-1185">Reference proteome</keyword>
<feature type="coiled-coil region" evidence="9">
    <location>
        <begin position="103"/>
        <end position="130"/>
    </location>
</feature>
<comment type="subcellular location">
    <subcellularLocation>
        <location evidence="6">Cytoplasm</location>
    </subcellularLocation>
    <text evidence="6">May associate with membranes.</text>
</comment>
<evidence type="ECO:0000256" key="2">
    <source>
        <dbReference type="ARBA" id="ARBA00022723"/>
    </source>
</evidence>
<dbReference type="InterPro" id="IPR006073">
    <property type="entry name" value="GTP-bd"/>
</dbReference>
<keyword evidence="9" id="KW-0175">Coiled coil</keyword>
<evidence type="ECO:0000256" key="7">
    <source>
        <dbReference type="PIRSR" id="PIRSR006809-1"/>
    </source>
</evidence>
<evidence type="ECO:0000256" key="4">
    <source>
        <dbReference type="ARBA" id="ARBA00022842"/>
    </source>
</evidence>
<dbReference type="GO" id="GO:0005737">
    <property type="term" value="C:cytoplasm"/>
    <property type="evidence" value="ECO:0007669"/>
    <property type="project" value="UniProtKB-SubCell"/>
</dbReference>
<keyword evidence="1 6" id="KW-0963">Cytoplasm</keyword>
<evidence type="ECO:0000259" key="10">
    <source>
        <dbReference type="PROSITE" id="PS51705"/>
    </source>
</evidence>
<dbReference type="RefSeq" id="WP_118365801.1">
    <property type="nucleotide sequence ID" value="NZ_QRPK01000055.1"/>
</dbReference>
<dbReference type="PROSITE" id="PS51705">
    <property type="entry name" value="G_HFLX"/>
    <property type="match status" value="1"/>
</dbReference>